<evidence type="ECO:0000256" key="1">
    <source>
        <dbReference type="SAM" id="SignalP"/>
    </source>
</evidence>
<keyword evidence="3" id="KW-1185">Reference proteome</keyword>
<organism evidence="2 3">
    <name type="scientific">Mycobacterium talmoniae</name>
    <dbReference type="NCBI Taxonomy" id="1858794"/>
    <lineage>
        <taxon>Bacteria</taxon>
        <taxon>Bacillati</taxon>
        <taxon>Actinomycetota</taxon>
        <taxon>Actinomycetes</taxon>
        <taxon>Mycobacteriales</taxon>
        <taxon>Mycobacteriaceae</taxon>
        <taxon>Mycobacterium</taxon>
    </lineage>
</organism>
<gene>
    <name evidence="2" type="ORF">BKN37_11780</name>
</gene>
<sequence length="172" mass="17524">MSAKSYAAAVAAVSALLAPSPIAAAQPPGFPDLNAFTPVDPGPYIGGGLGAPSINFHFATPDGVLCRWQGQVPSDPNAYVDVRCSGNIPGIPDDNDPGCAHLGATGIHGPYVFTRGIGDCPPFPGWIAVLEVGQSVSDNNISCVVGAGNLTACIDPVHNRGFVLQPSGSWVF</sequence>
<evidence type="ECO:0000313" key="3">
    <source>
        <dbReference type="Proteomes" id="UP000179734"/>
    </source>
</evidence>
<protein>
    <submittedName>
        <fullName evidence="2">Uncharacterized protein</fullName>
    </submittedName>
</protein>
<dbReference type="Proteomes" id="UP000179734">
    <property type="component" value="Unassembled WGS sequence"/>
</dbReference>
<comment type="caution">
    <text evidence="2">The sequence shown here is derived from an EMBL/GenBank/DDBJ whole genome shotgun (WGS) entry which is preliminary data.</text>
</comment>
<feature type="chain" id="PRO_5038945292" evidence="1">
    <location>
        <begin position="26"/>
        <end position="172"/>
    </location>
</feature>
<dbReference type="RefSeq" id="WP_071025928.1">
    <property type="nucleotide sequence ID" value="NZ_MLQM01000052.1"/>
</dbReference>
<name>A0A1S1NJ19_9MYCO</name>
<reference evidence="2 3" key="1">
    <citation type="submission" date="2016-10" db="EMBL/GenBank/DDBJ databases">
        <title>Genome sequence of Mycobacterium talmonii.</title>
        <authorList>
            <person name="Greninger A.L."/>
            <person name="Elliott B."/>
            <person name="Vasireddy S."/>
            <person name="Vasireddy R."/>
        </authorList>
    </citation>
    <scope>NUCLEOTIDE SEQUENCE [LARGE SCALE GENOMIC DNA]</scope>
    <source>
        <strain evidence="3">NE-TNMC-100812</strain>
    </source>
</reference>
<keyword evidence="1" id="KW-0732">Signal</keyword>
<feature type="signal peptide" evidence="1">
    <location>
        <begin position="1"/>
        <end position="25"/>
    </location>
</feature>
<accession>A0A1S1NJ19</accession>
<proteinExistence type="predicted"/>
<evidence type="ECO:0000313" key="2">
    <source>
        <dbReference type="EMBL" id="OHV04060.1"/>
    </source>
</evidence>
<dbReference type="EMBL" id="MLQM01000052">
    <property type="protein sequence ID" value="OHV04060.1"/>
    <property type="molecule type" value="Genomic_DNA"/>
</dbReference>
<dbReference type="AlphaFoldDB" id="A0A1S1NJ19"/>